<evidence type="ECO:0000256" key="1">
    <source>
        <dbReference type="SAM" id="MobiDB-lite"/>
    </source>
</evidence>
<feature type="non-terminal residue" evidence="2">
    <location>
        <position position="1"/>
    </location>
</feature>
<accession>A0ABS6Z3J1</accession>
<comment type="caution">
    <text evidence="2">The sequence shown here is derived from an EMBL/GenBank/DDBJ whole genome shotgun (WGS) entry which is preliminary data.</text>
</comment>
<dbReference type="EMBL" id="WTFF01000052">
    <property type="protein sequence ID" value="MBW5482307.1"/>
    <property type="molecule type" value="Genomic_DNA"/>
</dbReference>
<evidence type="ECO:0000313" key="2">
    <source>
        <dbReference type="EMBL" id="MBW5482307.1"/>
    </source>
</evidence>
<reference evidence="2 3" key="1">
    <citation type="submission" date="2019-12" db="EMBL/GenBank/DDBJ databases">
        <title>Genome sequence of Streptomyces bambusae.</title>
        <authorList>
            <person name="Bansal K."/>
            <person name="Choksket S."/>
            <person name="Korpole S."/>
            <person name="Patil P.B."/>
        </authorList>
    </citation>
    <scope>NUCLEOTIDE SEQUENCE [LARGE SCALE GENOMIC DNA]</scope>
    <source>
        <strain evidence="2 3">SK60</strain>
    </source>
</reference>
<evidence type="ECO:0008006" key="4">
    <source>
        <dbReference type="Google" id="ProtNLM"/>
    </source>
</evidence>
<keyword evidence="3" id="KW-1185">Reference proteome</keyword>
<feature type="compositionally biased region" description="Low complexity" evidence="1">
    <location>
        <begin position="130"/>
        <end position="149"/>
    </location>
</feature>
<gene>
    <name evidence="2" type="ORF">GPJ59_10530</name>
</gene>
<proteinExistence type="predicted"/>
<protein>
    <recommendedName>
        <fullName evidence="4">Serine/threonine protein kinase</fullName>
    </recommendedName>
</protein>
<sequence length="637" mass="66874">PGEAECELAGALLRLWALQRDPDLLAEAERAARAAAALPGRERARALLGRVLYERAEGGLALAEVSREEAESLLAAADAEFAAVAAVPGLDRTLRLDCVVRRARTLTLLSNLQNDPAPLREALSALESALRAEGASGSDGPSGSDRQSGADGSPGGEEPDAEGRSGGGPDDGGWDAEGRDAGGRVGKRPNAGGLDDGTRDGRSRDVGDPDRGGRDRGGPEGGGPEGGGPDHGRPEGGGPNHGDREAGGPDRGGPVAAVPEPAEALVAPAGALVAPAGALVAPEVALEATLEAALEAALGRVLLALLDHTPTPADRLPLARRAATHLATALASLLRDADPSARSALARARLDLAAALRHLPDRLDEAPGQLSAALDEAAGDPELRLAGLVCLARVHRARYARDGDPAALEAAADAYGRARRLIPRDGDAYGELLPEWGEALLDRARAEDGRRFASTAVRVLRESRAAVPQSDPRSAARLLSLATGLRLRHTYENDLVDLREAEYLLELAVRHSRHPLDQARAWRDHGDLQQEIHAHTRTLERLDRAADSYRRAWRAALQASRSPEAPPTPSATADTLASTALELAAHAQHLRGEVLERLSRPRAALDAYRAALTLWSHTPTPPPPTLRTRIQALESTL</sequence>
<feature type="region of interest" description="Disordered" evidence="1">
    <location>
        <begin position="130"/>
        <end position="257"/>
    </location>
</feature>
<organism evidence="2 3">
    <name type="scientific">Streptomyces bambusae</name>
    <dbReference type="NCBI Taxonomy" id="1550616"/>
    <lineage>
        <taxon>Bacteria</taxon>
        <taxon>Bacillati</taxon>
        <taxon>Actinomycetota</taxon>
        <taxon>Actinomycetes</taxon>
        <taxon>Kitasatosporales</taxon>
        <taxon>Streptomycetaceae</taxon>
        <taxon>Streptomyces</taxon>
    </lineage>
</organism>
<evidence type="ECO:0000313" key="3">
    <source>
        <dbReference type="Proteomes" id="UP000812013"/>
    </source>
</evidence>
<name>A0ABS6Z3J1_9ACTN</name>
<feature type="compositionally biased region" description="Basic and acidic residues" evidence="1">
    <location>
        <begin position="196"/>
        <end position="218"/>
    </location>
</feature>
<dbReference type="Proteomes" id="UP000812013">
    <property type="component" value="Unassembled WGS sequence"/>
</dbReference>